<protein>
    <submittedName>
        <fullName evidence="10">Exopolysaccharide biosynthesis polyprenyl glycosylphosphotransferase</fullName>
    </submittedName>
</protein>
<dbReference type="Proteomes" id="UP000280708">
    <property type="component" value="Chromosome"/>
</dbReference>
<feature type="transmembrane region" description="Helical" evidence="8">
    <location>
        <begin position="28"/>
        <end position="52"/>
    </location>
</feature>
<proteinExistence type="inferred from homology"/>
<evidence type="ECO:0000256" key="1">
    <source>
        <dbReference type="ARBA" id="ARBA00004141"/>
    </source>
</evidence>
<evidence type="ECO:0000256" key="7">
    <source>
        <dbReference type="ARBA" id="ARBA00023169"/>
    </source>
</evidence>
<reference evidence="10 11" key="1">
    <citation type="submission" date="2018-10" db="EMBL/GenBank/DDBJ databases">
        <title>Characterization and genome analysis of a novel bacterium Sphingobium yanoikuyae SJTF8 capable of degrading PAHs.</title>
        <authorList>
            <person name="Yin C."/>
            <person name="Xiong W."/>
            <person name="Liang R."/>
        </authorList>
    </citation>
    <scope>NUCLEOTIDE SEQUENCE [LARGE SCALE GENOMIC DNA]</scope>
    <source>
        <strain evidence="10 11">SJTF8</strain>
    </source>
</reference>
<dbReference type="InterPro" id="IPR017475">
    <property type="entry name" value="EPS_sugar_tfrase"/>
</dbReference>
<feature type="transmembrane region" description="Helical" evidence="8">
    <location>
        <begin position="96"/>
        <end position="115"/>
    </location>
</feature>
<dbReference type="GO" id="GO:0016020">
    <property type="term" value="C:membrane"/>
    <property type="evidence" value="ECO:0007669"/>
    <property type="project" value="UniProtKB-SubCell"/>
</dbReference>
<dbReference type="GO" id="GO:0016780">
    <property type="term" value="F:phosphotransferase activity, for other substituted phosphate groups"/>
    <property type="evidence" value="ECO:0007669"/>
    <property type="project" value="TreeGrafter"/>
</dbReference>
<feature type="transmembrane region" description="Helical" evidence="8">
    <location>
        <begin position="274"/>
        <end position="297"/>
    </location>
</feature>
<dbReference type="PANTHER" id="PTHR30576">
    <property type="entry name" value="COLANIC BIOSYNTHESIS UDP-GLUCOSE LIPID CARRIER TRANSFERASE"/>
    <property type="match status" value="1"/>
</dbReference>
<organism evidence="10 11">
    <name type="scientific">Sphingobium yanoikuyae</name>
    <name type="common">Sphingomonas yanoikuyae</name>
    <dbReference type="NCBI Taxonomy" id="13690"/>
    <lineage>
        <taxon>Bacteria</taxon>
        <taxon>Pseudomonadati</taxon>
        <taxon>Pseudomonadota</taxon>
        <taxon>Alphaproteobacteria</taxon>
        <taxon>Sphingomonadales</taxon>
        <taxon>Sphingomonadaceae</taxon>
        <taxon>Sphingobium</taxon>
    </lineage>
</organism>
<comment type="subcellular location">
    <subcellularLocation>
        <location evidence="1">Membrane</location>
        <topology evidence="1">Multi-pass membrane protein</topology>
    </subcellularLocation>
</comment>
<keyword evidence="6 8" id="KW-0472">Membrane</keyword>
<evidence type="ECO:0000313" key="11">
    <source>
        <dbReference type="Proteomes" id="UP000280708"/>
    </source>
</evidence>
<feature type="transmembrane region" description="Helical" evidence="8">
    <location>
        <begin position="127"/>
        <end position="147"/>
    </location>
</feature>
<keyword evidence="7" id="KW-0270">Exopolysaccharide synthesis</keyword>
<keyword evidence="3 10" id="KW-0808">Transferase</keyword>
<evidence type="ECO:0000259" key="9">
    <source>
        <dbReference type="Pfam" id="PF02397"/>
    </source>
</evidence>
<feature type="transmembrane region" description="Helical" evidence="8">
    <location>
        <begin position="64"/>
        <end position="84"/>
    </location>
</feature>
<dbReference type="PANTHER" id="PTHR30576:SF0">
    <property type="entry name" value="UNDECAPRENYL-PHOSPHATE N-ACETYLGALACTOSAMINYL 1-PHOSPHATE TRANSFERASE-RELATED"/>
    <property type="match status" value="1"/>
</dbReference>
<evidence type="ECO:0000256" key="5">
    <source>
        <dbReference type="ARBA" id="ARBA00022989"/>
    </source>
</evidence>
<gene>
    <name evidence="10" type="ORF">EBF16_09630</name>
</gene>
<sequence length="462" mass="50803">MNHVVAIEGGQITGPGAKSRIAKSHLRVRLTCALLVADVAAILAAAFLAGFVRFGASFVEPVSFAFAVTPLYFLSGMVLQAFWGVALTQRATSMRLASVAFAVGMGLLLMLLFVLQQSDDVSRVQVGLGGFLALFFLMFGRFAVVSYSRRALDGELLATVQIDDLGEKVLFYGSQNQPAVRLSWDIETDDPAGYHELAQLVGSTDRAVVRCHPHRRARWTHILNGMNVHAEIVATELDDGTILGIGRVGDELTLVVASGPLGLADRMVKRMFDILFASAAILVLLPLLLLTACAIKLDSKGPIFFRQPRIGRQNKLFRIYKFRSMRDDRGDTGGVISTARDDDRVTRVGRLIRRTSIDELPQLINVLTGDMSIVGPRPHAVHSTAQDKLFWEVDPAYWHRHACKPGITGLAQVRGHRGATARELDLKNRLAADLEYLSQWSLWLDASILIRTLGVIVHRNAF</sequence>
<evidence type="ECO:0000313" key="10">
    <source>
        <dbReference type="EMBL" id="AYO77148.1"/>
    </source>
</evidence>
<dbReference type="Pfam" id="PF02397">
    <property type="entry name" value="Bac_transf"/>
    <property type="match status" value="1"/>
</dbReference>
<comment type="similarity">
    <text evidence="2">Belongs to the bacterial sugar transferase family.</text>
</comment>
<evidence type="ECO:0000256" key="6">
    <source>
        <dbReference type="ARBA" id="ARBA00023136"/>
    </source>
</evidence>
<keyword evidence="4 8" id="KW-0812">Transmembrane</keyword>
<name>A0A3G2USN1_SPHYA</name>
<dbReference type="EMBL" id="CP033230">
    <property type="protein sequence ID" value="AYO77148.1"/>
    <property type="molecule type" value="Genomic_DNA"/>
</dbReference>
<accession>A0A3G2USN1</accession>
<dbReference type="GO" id="GO:0000271">
    <property type="term" value="P:polysaccharide biosynthetic process"/>
    <property type="evidence" value="ECO:0007669"/>
    <property type="project" value="UniProtKB-KW"/>
</dbReference>
<keyword evidence="5 8" id="KW-1133">Transmembrane helix</keyword>
<evidence type="ECO:0000256" key="8">
    <source>
        <dbReference type="SAM" id="Phobius"/>
    </source>
</evidence>
<evidence type="ECO:0000256" key="4">
    <source>
        <dbReference type="ARBA" id="ARBA00022692"/>
    </source>
</evidence>
<dbReference type="NCBIfam" id="TIGR03025">
    <property type="entry name" value="EPS_sugtrans"/>
    <property type="match status" value="1"/>
</dbReference>
<evidence type="ECO:0000256" key="3">
    <source>
        <dbReference type="ARBA" id="ARBA00022679"/>
    </source>
</evidence>
<feature type="domain" description="Bacterial sugar transferase" evidence="9">
    <location>
        <begin position="269"/>
        <end position="457"/>
    </location>
</feature>
<dbReference type="AlphaFoldDB" id="A0A3G2USN1"/>
<dbReference type="RefSeq" id="WP_069335909.1">
    <property type="nucleotide sequence ID" value="NZ_CP033230.1"/>
</dbReference>
<dbReference type="InterPro" id="IPR003362">
    <property type="entry name" value="Bact_transf"/>
</dbReference>
<evidence type="ECO:0000256" key="2">
    <source>
        <dbReference type="ARBA" id="ARBA00006464"/>
    </source>
</evidence>